<reference evidence="2 3" key="1">
    <citation type="submission" date="2022-09" db="EMBL/GenBank/DDBJ databases">
        <title>Interaction between co-microsymbionts with complementary sets of symbiotic genes in legume-rhizobium systems.</title>
        <authorList>
            <person name="Safronova V."/>
            <person name="Sazanova A."/>
            <person name="Afonin A."/>
            <person name="Chirak E."/>
        </authorList>
    </citation>
    <scope>NUCLEOTIDE SEQUENCE [LARGE SCALE GENOMIC DNA]</scope>
    <source>
        <strain evidence="2 3">A18/4-1</strain>
    </source>
</reference>
<evidence type="ECO:0000259" key="1">
    <source>
        <dbReference type="Pfam" id="PF00561"/>
    </source>
</evidence>
<sequence length="267" mass="28533">MPTPVQSGYAPVNGVEIYYEVHGQGTPIVLLHGGLMSASSFAPIVGTLTENHQVIGIDLQGHGHTLPFERPMSFEAMAADVAGVIEYLKLDAPAVLGYSLGATTALRLALDRPELVGKLIVVSAPYAFEGWHSYNAEGMRAMTGEMAAGMVGSPLYNAYAAEQPDAEQHFPILLDKVGDMMRGGFDYSAEIGSLNMPTMLVYSDWDAIKTSHMAQFFELLGGGQHDAGWDGSGMNQNRLAIIPGLTHYTMISPQLAEIALGFIGDGE</sequence>
<keyword evidence="3" id="KW-1185">Reference proteome</keyword>
<dbReference type="Pfam" id="PF00561">
    <property type="entry name" value="Abhydrolase_1"/>
    <property type="match status" value="1"/>
</dbReference>
<dbReference type="RefSeq" id="WP_262166824.1">
    <property type="nucleotide sequence ID" value="NZ_CP104965.1"/>
</dbReference>
<evidence type="ECO:0000313" key="3">
    <source>
        <dbReference type="Proteomes" id="UP001061862"/>
    </source>
</evidence>
<proteinExistence type="predicted"/>
<dbReference type="EMBL" id="CP104965">
    <property type="protein sequence ID" value="UXN68797.1"/>
    <property type="molecule type" value="Genomic_DNA"/>
</dbReference>
<organism evidence="2 3">
    <name type="scientific">Devosia neptuniae</name>
    <dbReference type="NCBI Taxonomy" id="191302"/>
    <lineage>
        <taxon>Bacteria</taxon>
        <taxon>Pseudomonadati</taxon>
        <taxon>Pseudomonadota</taxon>
        <taxon>Alphaproteobacteria</taxon>
        <taxon>Hyphomicrobiales</taxon>
        <taxon>Devosiaceae</taxon>
        <taxon>Devosia</taxon>
    </lineage>
</organism>
<dbReference type="GO" id="GO:0016787">
    <property type="term" value="F:hydrolase activity"/>
    <property type="evidence" value="ECO:0007669"/>
    <property type="project" value="UniProtKB-KW"/>
</dbReference>
<feature type="domain" description="AB hydrolase-1" evidence="1">
    <location>
        <begin position="27"/>
        <end position="128"/>
    </location>
</feature>
<dbReference type="SUPFAM" id="SSF53474">
    <property type="entry name" value="alpha/beta-Hydrolases"/>
    <property type="match status" value="1"/>
</dbReference>
<dbReference type="PANTHER" id="PTHR46331:SF2">
    <property type="entry name" value="VALACYCLOVIR HYDROLASE"/>
    <property type="match status" value="1"/>
</dbReference>
<dbReference type="Gene3D" id="3.40.50.1820">
    <property type="entry name" value="alpha/beta hydrolase"/>
    <property type="match status" value="1"/>
</dbReference>
<dbReference type="PANTHER" id="PTHR46331">
    <property type="entry name" value="VALACYCLOVIR HYDROLASE"/>
    <property type="match status" value="1"/>
</dbReference>
<gene>
    <name evidence="2" type="ORF">N8A98_16300</name>
</gene>
<evidence type="ECO:0000313" key="2">
    <source>
        <dbReference type="EMBL" id="UXN68797.1"/>
    </source>
</evidence>
<name>A0ABY6C987_9HYPH</name>
<keyword evidence="2" id="KW-0378">Hydrolase</keyword>
<dbReference type="InterPro" id="IPR000073">
    <property type="entry name" value="AB_hydrolase_1"/>
</dbReference>
<dbReference type="PRINTS" id="PR00111">
    <property type="entry name" value="ABHYDROLASE"/>
</dbReference>
<protein>
    <submittedName>
        <fullName evidence="2">Alpha/beta hydrolase</fullName>
    </submittedName>
</protein>
<dbReference type="InterPro" id="IPR029058">
    <property type="entry name" value="AB_hydrolase_fold"/>
</dbReference>
<accession>A0ABY6C987</accession>
<dbReference type="Proteomes" id="UP001061862">
    <property type="component" value="Chromosome"/>
</dbReference>